<proteinExistence type="predicted"/>
<dbReference type="AlphaFoldDB" id="A0AA92LWI5"/>
<accession>A0AA92LWI5</accession>
<dbReference type="Proteomes" id="UP000596337">
    <property type="component" value="Chromosome 2"/>
</dbReference>
<protein>
    <submittedName>
        <fullName evidence="2">Uncharacterized protein</fullName>
    </submittedName>
</protein>
<gene>
    <name evidence="2" type="ORF">JOS67_16335</name>
</gene>
<evidence type="ECO:0000256" key="1">
    <source>
        <dbReference type="SAM" id="Phobius"/>
    </source>
</evidence>
<dbReference type="RefSeq" id="WP_203347609.1">
    <property type="nucleotide sequence ID" value="NZ_CANMIY010000004.1"/>
</dbReference>
<evidence type="ECO:0000313" key="3">
    <source>
        <dbReference type="Proteomes" id="UP000596337"/>
    </source>
</evidence>
<name>A0AA92LWI5_9VIBR</name>
<evidence type="ECO:0000313" key="2">
    <source>
        <dbReference type="EMBL" id="QRG85218.1"/>
    </source>
</evidence>
<dbReference type="EMBL" id="CP069197">
    <property type="protein sequence ID" value="QRG85218.1"/>
    <property type="molecule type" value="Genomic_DNA"/>
</dbReference>
<sequence length="112" mass="13167">MDKYQAAYAKRLEKLKGNQSPKTIARLSAWEAFLNKEYELQDLEYQLSDAAHLHYEQSHVKNDISFKAFKRAFYNESIKIYNLTDGASIQKVFTPLLALTTVWVLFICFFYK</sequence>
<keyword evidence="1" id="KW-0812">Transmembrane</keyword>
<reference evidence="2 3" key="1">
    <citation type="submission" date="2021-01" db="EMBL/GenBank/DDBJ databases">
        <title>Characterization of a novel blaVMB-2- harboring plasmid in Vibrio diabolicus.</title>
        <authorList>
            <person name="Liu M."/>
        </authorList>
    </citation>
    <scope>NUCLEOTIDE SEQUENCE [LARGE SCALE GENOMIC DNA]</scope>
    <source>
        <strain evidence="2 3">SLV18</strain>
    </source>
</reference>
<feature type="transmembrane region" description="Helical" evidence="1">
    <location>
        <begin position="92"/>
        <end position="111"/>
    </location>
</feature>
<keyword evidence="1" id="KW-1133">Transmembrane helix</keyword>
<keyword evidence="1" id="KW-0472">Membrane</keyword>
<organism evidence="2 3">
    <name type="scientific">Vibrio diabolicus</name>
    <dbReference type="NCBI Taxonomy" id="50719"/>
    <lineage>
        <taxon>Bacteria</taxon>
        <taxon>Pseudomonadati</taxon>
        <taxon>Pseudomonadota</taxon>
        <taxon>Gammaproteobacteria</taxon>
        <taxon>Vibrionales</taxon>
        <taxon>Vibrionaceae</taxon>
        <taxon>Vibrio</taxon>
        <taxon>Vibrio diabolicus subgroup</taxon>
    </lineage>
</organism>